<sequence>MSCKTHKLGAKAYGCTNSQCSHEKRVCNTCKSKLCTSCGQKATERWITVINSILPDCKYRHITFTMPKEFWIIFQYNRALLNHLFSLSANTLISLAKKRGLTVGIFAALHTYGRQINFNCHIHLSIAEFGLNQQGKLKTFTFKFGLLMKQWRYGVINLLRTHYPILILPPELETEGTSLQSWNTFLNRNYNSHWNVDIAQNTSHKSHTAKYLGSYVKKPPIAAARLADYTGGDVTFTYLDHRSKRYKDLTLNQTEMMLRILSHVPEKHFKMIRYFGFLSNRLRGHLLPLIYKQLGQEIVAAKTFSFAAMMKAFLKVDPFKCILCGARMVFTKFIAGLKVGQLVSAIENIVLQRPI</sequence>
<dbReference type="InterPro" id="IPR054832">
    <property type="entry name" value="transpos_IS91"/>
</dbReference>
<evidence type="ECO:0000259" key="2">
    <source>
        <dbReference type="Pfam" id="PF14319"/>
    </source>
</evidence>
<evidence type="ECO:0000313" key="3">
    <source>
        <dbReference type="EMBL" id="PSW87805.1"/>
    </source>
</evidence>
<reference evidence="3 4" key="1">
    <citation type="submission" date="2018-03" db="EMBL/GenBank/DDBJ databases">
        <title>Whole genome sequencing of Histamine producing bacteria.</title>
        <authorList>
            <person name="Butler K."/>
        </authorList>
    </citation>
    <scope>NUCLEOTIDE SEQUENCE [LARGE SCALE GENOMIC DNA]</scope>
    <source>
        <strain evidence="3 4">ATCC 51761</strain>
    </source>
</reference>
<gene>
    <name evidence="3" type="ORF">C9J52_20765</name>
</gene>
<evidence type="ECO:0000259" key="1">
    <source>
        <dbReference type="Pfam" id="PF04986"/>
    </source>
</evidence>
<dbReference type="Proteomes" id="UP000241190">
    <property type="component" value="Unassembled WGS sequence"/>
</dbReference>
<accession>A0ABX5GLJ2</accession>
<dbReference type="Pfam" id="PF14319">
    <property type="entry name" value="Zn_Tnp_IS91"/>
    <property type="match status" value="1"/>
</dbReference>
<protein>
    <submittedName>
        <fullName evidence="3">IS91 family transposase ISVsa21</fullName>
    </submittedName>
</protein>
<dbReference type="EMBL" id="PYOP01000101">
    <property type="protein sequence ID" value="PSW87805.1"/>
    <property type="molecule type" value="Genomic_DNA"/>
</dbReference>
<keyword evidence="4" id="KW-1185">Reference proteome</keyword>
<dbReference type="NCBIfam" id="NF033538">
    <property type="entry name" value="transpos_IS91"/>
    <property type="match status" value="1"/>
</dbReference>
<dbReference type="InterPro" id="IPR007069">
    <property type="entry name" value="Transposase_32"/>
</dbReference>
<evidence type="ECO:0000313" key="4">
    <source>
        <dbReference type="Proteomes" id="UP000241190"/>
    </source>
</evidence>
<proteinExistence type="predicted"/>
<dbReference type="PANTHER" id="PTHR37023">
    <property type="entry name" value="TRANSPOSASE"/>
    <property type="match status" value="1"/>
</dbReference>
<feature type="domain" description="Transposase IS801/IS1294" evidence="1">
    <location>
        <begin position="104"/>
        <end position="280"/>
    </location>
</feature>
<dbReference type="InterPro" id="IPR026889">
    <property type="entry name" value="Zn_Tnp"/>
</dbReference>
<organism evidence="3 4">
    <name type="scientific">Photobacterium iliopiscarium</name>
    <dbReference type="NCBI Taxonomy" id="56192"/>
    <lineage>
        <taxon>Bacteria</taxon>
        <taxon>Pseudomonadati</taxon>
        <taxon>Pseudomonadota</taxon>
        <taxon>Gammaproteobacteria</taxon>
        <taxon>Vibrionales</taxon>
        <taxon>Vibrionaceae</taxon>
        <taxon>Photobacterium</taxon>
    </lineage>
</organism>
<dbReference type="Pfam" id="PF04986">
    <property type="entry name" value="Y2_Tnp"/>
    <property type="match status" value="1"/>
</dbReference>
<name>A0ABX5GLJ2_9GAMM</name>
<feature type="domain" description="Transposase zinc-binding" evidence="2">
    <location>
        <begin position="1"/>
        <end position="66"/>
    </location>
</feature>
<dbReference type="PANTHER" id="PTHR37023:SF1">
    <property type="entry name" value="ISSOD25 TRANSPOSASE TNPA_ISSOD25"/>
    <property type="match status" value="1"/>
</dbReference>
<comment type="caution">
    <text evidence="3">The sequence shown here is derived from an EMBL/GenBank/DDBJ whole genome shotgun (WGS) entry which is preliminary data.</text>
</comment>